<dbReference type="OrthoDB" id="9151155at2"/>
<organism evidence="1 2">
    <name type="scientific">Methylobacterium tarhaniae</name>
    <dbReference type="NCBI Taxonomy" id="1187852"/>
    <lineage>
        <taxon>Bacteria</taxon>
        <taxon>Pseudomonadati</taxon>
        <taxon>Pseudomonadota</taxon>
        <taxon>Alphaproteobacteria</taxon>
        <taxon>Hyphomicrobiales</taxon>
        <taxon>Methylobacteriaceae</taxon>
        <taxon>Methylobacterium</taxon>
    </lineage>
</organism>
<accession>A0A0J6VXN2</accession>
<evidence type="ECO:0000313" key="1">
    <source>
        <dbReference type="EMBL" id="KMO44061.1"/>
    </source>
</evidence>
<reference evidence="1 2" key="1">
    <citation type="submission" date="2015-03" db="EMBL/GenBank/DDBJ databases">
        <title>Genome sequencing of Methylobacterium tarhaniae DSM 25844.</title>
        <authorList>
            <person name="Chaudhry V."/>
            <person name="Patil P.B."/>
        </authorList>
    </citation>
    <scope>NUCLEOTIDE SEQUENCE [LARGE SCALE GENOMIC DNA]</scope>
    <source>
        <strain evidence="1 2">DSM 25844</strain>
    </source>
</reference>
<name>A0A0J6VXN2_9HYPH</name>
<dbReference type="AlphaFoldDB" id="A0A0J6VXN2"/>
<sequence>MGGAPGSAGQLDRDYTAARHEAEVMAGASRDLAQRAMVYHHLFRHSGGNHAFPLLAAHGALWAGGHFARGERIGLGLSLSALHRPARRRARLAALAAFAEAFREINRRVCVEVYATYRFTLAHGERAGTDAYVDALLLDALNRCHHAVRRMRALGQAERARLFEAFFRWEQRAVVAPSVAAAANGFTWEPVRRLALRPSIRFAYMRHRETLHFANFADTDERIEKGLRAYAVAEAVGWDEVEARLSRYRALPAGCLTSAGTAFHTARARLLPPEHLRLAAARSVQPA</sequence>
<dbReference type="PATRIC" id="fig|1187852.3.peg.3978"/>
<protein>
    <submittedName>
        <fullName evidence="1">Uncharacterized protein</fullName>
    </submittedName>
</protein>
<dbReference type="RefSeq" id="WP_048449814.1">
    <property type="nucleotide sequence ID" value="NZ_LABZ01000027.1"/>
</dbReference>
<dbReference type="EMBL" id="LABZ01000027">
    <property type="protein sequence ID" value="KMO44061.1"/>
    <property type="molecule type" value="Genomic_DNA"/>
</dbReference>
<evidence type="ECO:0000313" key="2">
    <source>
        <dbReference type="Proteomes" id="UP000036449"/>
    </source>
</evidence>
<dbReference type="Proteomes" id="UP000036449">
    <property type="component" value="Unassembled WGS sequence"/>
</dbReference>
<proteinExistence type="predicted"/>
<keyword evidence="2" id="KW-1185">Reference proteome</keyword>
<comment type="caution">
    <text evidence="1">The sequence shown here is derived from an EMBL/GenBank/DDBJ whole genome shotgun (WGS) entry which is preliminary data.</text>
</comment>
<gene>
    <name evidence="1" type="ORF">VQ03_05270</name>
</gene>